<evidence type="ECO:0000313" key="4">
    <source>
        <dbReference type="Proteomes" id="UP000012313"/>
    </source>
</evidence>
<proteinExistence type="inferred from homology"/>
<dbReference type="InterPro" id="IPR036291">
    <property type="entry name" value="NAD(P)-bd_dom_sf"/>
</dbReference>
<name>N1WFS3_9LEPT</name>
<comment type="caution">
    <text evidence="3">The sequence shown here is derived from an EMBL/GenBank/DDBJ whole genome shotgun (WGS) entry which is preliminary data.</text>
</comment>
<dbReference type="OrthoDB" id="9803892at2"/>
<organism evidence="3 4">
    <name type="scientific">Leptospira weilii serovar Ranarum str. ICFT</name>
    <dbReference type="NCBI Taxonomy" id="1218598"/>
    <lineage>
        <taxon>Bacteria</taxon>
        <taxon>Pseudomonadati</taxon>
        <taxon>Spirochaetota</taxon>
        <taxon>Spirochaetia</taxon>
        <taxon>Leptospirales</taxon>
        <taxon>Leptospiraceae</taxon>
        <taxon>Leptospira</taxon>
    </lineage>
</organism>
<gene>
    <name evidence="3" type="ORF">LEP1GSC060_1527</name>
</gene>
<dbReference type="SUPFAM" id="SSF51735">
    <property type="entry name" value="NAD(P)-binding Rossmann-fold domains"/>
    <property type="match status" value="1"/>
</dbReference>
<dbReference type="EMBL" id="AOHC02000052">
    <property type="protein sequence ID" value="EMY76182.1"/>
    <property type="molecule type" value="Genomic_DNA"/>
</dbReference>
<accession>N1WFS3</accession>
<dbReference type="Pfam" id="PF01370">
    <property type="entry name" value="Epimerase"/>
    <property type="match status" value="1"/>
</dbReference>
<dbReference type="AlphaFoldDB" id="N1WFS3"/>
<dbReference type="GO" id="GO:0016853">
    <property type="term" value="F:isomerase activity"/>
    <property type="evidence" value="ECO:0007669"/>
    <property type="project" value="UniProtKB-KW"/>
</dbReference>
<reference evidence="3" key="1">
    <citation type="submission" date="2013-03" db="EMBL/GenBank/DDBJ databases">
        <authorList>
            <person name="Harkins D.M."/>
            <person name="Durkin A.S."/>
            <person name="Brinkac L.M."/>
            <person name="Haft D.H."/>
            <person name="Selengut J.D."/>
            <person name="Sanka R."/>
            <person name="DePew J."/>
            <person name="Purushe J."/>
            <person name="Hartskeerl R.A."/>
            <person name="Ahmed A."/>
            <person name="van der Linden H."/>
            <person name="Goris M.G.A."/>
            <person name="Vinetz J.M."/>
            <person name="Sutton G.G."/>
            <person name="Nierman W.C."/>
            <person name="Fouts D.E."/>
        </authorList>
    </citation>
    <scope>NUCLEOTIDE SEQUENCE [LARGE SCALE GENOMIC DNA]</scope>
    <source>
        <strain evidence="3">ICFT</strain>
    </source>
</reference>
<protein>
    <submittedName>
        <fullName evidence="3">3-beta hydroxysteroid dehydrogenase/isomerase family protein</fullName>
    </submittedName>
</protein>
<sequence length="317" mass="35200">MTKKKILITGSSGLLGGRISKYLGELGESEIHLGTTKNFPLPGYIRYGKVIPMDWNSQSSLETICEEVDTIVHCAGMNAQDVVKDPQGALEFNGKATGRLLDAAIKNHISKFLYFSTAHVYGSPLEGNITENSPLTNQHPYALSNAAGEKEVNDRTTSGEIFGINLRLSNAFGAPVDPNVNCWMLLVNDLCKQAVMTQKMVLKTSGLQKRDFISIQEVCRVTYHLLHITPHSENNTYNVGGKRSLTVWEMANFVRKRCKSVLGFLPELERVSPGENEASLDLDFDITKLLSSGFRYSDTFTSEVDELLVFCNLHFKN</sequence>
<dbReference type="PANTHER" id="PTHR43000">
    <property type="entry name" value="DTDP-D-GLUCOSE 4,6-DEHYDRATASE-RELATED"/>
    <property type="match status" value="1"/>
</dbReference>
<evidence type="ECO:0000256" key="1">
    <source>
        <dbReference type="ARBA" id="ARBA00007637"/>
    </source>
</evidence>
<evidence type="ECO:0000259" key="2">
    <source>
        <dbReference type="Pfam" id="PF01370"/>
    </source>
</evidence>
<dbReference type="Gene3D" id="3.40.50.720">
    <property type="entry name" value="NAD(P)-binding Rossmann-like Domain"/>
    <property type="match status" value="1"/>
</dbReference>
<dbReference type="RefSeq" id="WP_003009407.1">
    <property type="nucleotide sequence ID" value="NZ_AOHC02000052.1"/>
</dbReference>
<feature type="domain" description="NAD-dependent epimerase/dehydratase" evidence="2">
    <location>
        <begin position="6"/>
        <end position="240"/>
    </location>
</feature>
<dbReference type="STRING" id="1218598.LEP1GSC060_1527"/>
<evidence type="ECO:0000313" key="3">
    <source>
        <dbReference type="EMBL" id="EMY76182.1"/>
    </source>
</evidence>
<dbReference type="Proteomes" id="UP000012313">
    <property type="component" value="Unassembled WGS sequence"/>
</dbReference>
<keyword evidence="4" id="KW-1185">Reference proteome</keyword>
<dbReference type="CDD" id="cd08946">
    <property type="entry name" value="SDR_e"/>
    <property type="match status" value="1"/>
</dbReference>
<dbReference type="InterPro" id="IPR001509">
    <property type="entry name" value="Epimerase_deHydtase"/>
</dbReference>
<comment type="similarity">
    <text evidence="1">Belongs to the NAD(P)-dependent epimerase/dehydratase family.</text>
</comment>